<dbReference type="KEGG" id="ruv:EC9_26950"/>
<protein>
    <submittedName>
        <fullName evidence="1">Uncharacterized protein</fullName>
    </submittedName>
</protein>
<accession>A0A517M0U5</accession>
<evidence type="ECO:0000313" key="1">
    <source>
        <dbReference type="EMBL" id="QDS88504.1"/>
    </source>
</evidence>
<gene>
    <name evidence="1" type="ORF">EC9_26950</name>
</gene>
<organism evidence="1 2">
    <name type="scientific">Rosistilla ulvae</name>
    <dbReference type="NCBI Taxonomy" id="1930277"/>
    <lineage>
        <taxon>Bacteria</taxon>
        <taxon>Pseudomonadati</taxon>
        <taxon>Planctomycetota</taxon>
        <taxon>Planctomycetia</taxon>
        <taxon>Pirellulales</taxon>
        <taxon>Pirellulaceae</taxon>
        <taxon>Rosistilla</taxon>
    </lineage>
</organism>
<dbReference type="Proteomes" id="UP000319557">
    <property type="component" value="Chromosome"/>
</dbReference>
<dbReference type="EMBL" id="CP036261">
    <property type="protein sequence ID" value="QDS88504.1"/>
    <property type="molecule type" value="Genomic_DNA"/>
</dbReference>
<proteinExistence type="predicted"/>
<reference evidence="1 2" key="1">
    <citation type="submission" date="2019-02" db="EMBL/GenBank/DDBJ databases">
        <title>Deep-cultivation of Planctomycetes and their phenomic and genomic characterization uncovers novel biology.</title>
        <authorList>
            <person name="Wiegand S."/>
            <person name="Jogler M."/>
            <person name="Boedeker C."/>
            <person name="Pinto D."/>
            <person name="Vollmers J."/>
            <person name="Rivas-Marin E."/>
            <person name="Kohn T."/>
            <person name="Peeters S.H."/>
            <person name="Heuer A."/>
            <person name="Rast P."/>
            <person name="Oberbeckmann S."/>
            <person name="Bunk B."/>
            <person name="Jeske O."/>
            <person name="Meyerdierks A."/>
            <person name="Storesund J.E."/>
            <person name="Kallscheuer N."/>
            <person name="Luecker S."/>
            <person name="Lage O.M."/>
            <person name="Pohl T."/>
            <person name="Merkel B.J."/>
            <person name="Hornburger P."/>
            <person name="Mueller R.-W."/>
            <person name="Bruemmer F."/>
            <person name="Labrenz M."/>
            <person name="Spormann A.M."/>
            <person name="Op den Camp H."/>
            <person name="Overmann J."/>
            <person name="Amann R."/>
            <person name="Jetten M.S.M."/>
            <person name="Mascher T."/>
            <person name="Medema M.H."/>
            <person name="Devos D.P."/>
            <person name="Kaster A.-K."/>
            <person name="Ovreas L."/>
            <person name="Rohde M."/>
            <person name="Galperin M.Y."/>
            <person name="Jogler C."/>
        </authorList>
    </citation>
    <scope>NUCLEOTIDE SEQUENCE [LARGE SCALE GENOMIC DNA]</scope>
    <source>
        <strain evidence="1 2">EC9</strain>
    </source>
</reference>
<sequence>MMCRTLTVVFAILVTSAGGPDDTETSSRTIVNATIDKHPNSDNLIFTGAYLHYETVESTYHVESQREQRHLANRKQIVTLLQSEIVRLDVEQRSFATTSGNKLTVANVQARFKSNPLALMLPDGATIYPQLALALNPDTVTVSRVDRRSKPLRLVPRPDGG</sequence>
<dbReference type="AlphaFoldDB" id="A0A517M0U5"/>
<name>A0A517M0U5_9BACT</name>
<keyword evidence="2" id="KW-1185">Reference proteome</keyword>
<evidence type="ECO:0000313" key="2">
    <source>
        <dbReference type="Proteomes" id="UP000319557"/>
    </source>
</evidence>